<reference evidence="2" key="2">
    <citation type="submission" date="2022-01" db="EMBL/GenBank/DDBJ databases">
        <authorList>
            <person name="Yamashiro T."/>
            <person name="Shiraishi A."/>
            <person name="Satake H."/>
            <person name="Nakayama K."/>
        </authorList>
    </citation>
    <scope>NUCLEOTIDE SEQUENCE</scope>
</reference>
<reference evidence="2" key="1">
    <citation type="journal article" date="2022" name="Int. J. Mol. Sci.">
        <title>Draft Genome of Tanacetum Coccineum: Genomic Comparison of Closely Related Tanacetum-Family Plants.</title>
        <authorList>
            <person name="Yamashiro T."/>
            <person name="Shiraishi A."/>
            <person name="Nakayama K."/>
            <person name="Satake H."/>
        </authorList>
    </citation>
    <scope>NUCLEOTIDE SEQUENCE</scope>
</reference>
<dbReference type="EMBL" id="BQNB010009468">
    <property type="protein sequence ID" value="GJS63958.1"/>
    <property type="molecule type" value="Genomic_DNA"/>
</dbReference>
<feature type="compositionally biased region" description="Basic and acidic residues" evidence="1">
    <location>
        <begin position="26"/>
        <end position="68"/>
    </location>
</feature>
<sequence length="68" mass="7719">MVLDSPYYSVYEELASPEQTATEGGRIGEREEEMKGGGKGKEAKTKWERNLEGKERRLGAKKKDGKWN</sequence>
<comment type="caution">
    <text evidence="2">The sequence shown here is derived from an EMBL/GenBank/DDBJ whole genome shotgun (WGS) entry which is preliminary data.</text>
</comment>
<protein>
    <submittedName>
        <fullName evidence="2">Uncharacterized protein</fullName>
    </submittedName>
</protein>
<organism evidence="2 3">
    <name type="scientific">Tanacetum coccineum</name>
    <dbReference type="NCBI Taxonomy" id="301880"/>
    <lineage>
        <taxon>Eukaryota</taxon>
        <taxon>Viridiplantae</taxon>
        <taxon>Streptophyta</taxon>
        <taxon>Embryophyta</taxon>
        <taxon>Tracheophyta</taxon>
        <taxon>Spermatophyta</taxon>
        <taxon>Magnoliopsida</taxon>
        <taxon>eudicotyledons</taxon>
        <taxon>Gunneridae</taxon>
        <taxon>Pentapetalae</taxon>
        <taxon>asterids</taxon>
        <taxon>campanulids</taxon>
        <taxon>Asterales</taxon>
        <taxon>Asteraceae</taxon>
        <taxon>Asteroideae</taxon>
        <taxon>Anthemideae</taxon>
        <taxon>Anthemidinae</taxon>
        <taxon>Tanacetum</taxon>
    </lineage>
</organism>
<evidence type="ECO:0000313" key="2">
    <source>
        <dbReference type="EMBL" id="GJS63958.1"/>
    </source>
</evidence>
<dbReference type="Proteomes" id="UP001151760">
    <property type="component" value="Unassembled WGS sequence"/>
</dbReference>
<feature type="region of interest" description="Disordered" evidence="1">
    <location>
        <begin position="14"/>
        <end position="68"/>
    </location>
</feature>
<keyword evidence="3" id="KW-1185">Reference proteome</keyword>
<evidence type="ECO:0000313" key="3">
    <source>
        <dbReference type="Proteomes" id="UP001151760"/>
    </source>
</evidence>
<evidence type="ECO:0000256" key="1">
    <source>
        <dbReference type="SAM" id="MobiDB-lite"/>
    </source>
</evidence>
<name>A0ABQ4XFC3_9ASTR</name>
<gene>
    <name evidence="2" type="ORF">Tco_0678522</name>
</gene>
<proteinExistence type="predicted"/>
<accession>A0ABQ4XFC3</accession>